<dbReference type="HOGENOM" id="CLU_1911949_0_0_1"/>
<name>T1HEG8_RHOPR</name>
<dbReference type="InterPro" id="IPR036691">
    <property type="entry name" value="Endo/exonu/phosph_ase_sf"/>
</dbReference>
<evidence type="ECO:0008006" key="3">
    <source>
        <dbReference type="Google" id="ProtNLM"/>
    </source>
</evidence>
<proteinExistence type="predicted"/>
<evidence type="ECO:0000313" key="2">
    <source>
        <dbReference type="Proteomes" id="UP000015103"/>
    </source>
</evidence>
<protein>
    <recommendedName>
        <fullName evidence="3">Endonuclease/exonuclease/phosphatase domain-containing protein</fullName>
    </recommendedName>
</protein>
<sequence>KNLWVSINIILGLIYWRPGTIYDSYADNLADVIETIINEHGDLPVFIGGDFNSRISDLNQMPAELSQGFPFYSCRDSLDLKLNHGGGNLVNLIEDNGMTVFNGRFPSDFPAQFTFISQQGSSVLILSGVISLV</sequence>
<accession>T1HEG8</accession>
<dbReference type="EMBL" id="ACPB03032637">
    <property type="status" value="NOT_ANNOTATED_CDS"/>
    <property type="molecule type" value="Genomic_DNA"/>
</dbReference>
<keyword evidence="2" id="KW-1185">Reference proteome</keyword>
<organism evidence="1 2">
    <name type="scientific">Rhodnius prolixus</name>
    <name type="common">Triatomid bug</name>
    <dbReference type="NCBI Taxonomy" id="13249"/>
    <lineage>
        <taxon>Eukaryota</taxon>
        <taxon>Metazoa</taxon>
        <taxon>Ecdysozoa</taxon>
        <taxon>Arthropoda</taxon>
        <taxon>Hexapoda</taxon>
        <taxon>Insecta</taxon>
        <taxon>Pterygota</taxon>
        <taxon>Neoptera</taxon>
        <taxon>Paraneoptera</taxon>
        <taxon>Hemiptera</taxon>
        <taxon>Heteroptera</taxon>
        <taxon>Panheteroptera</taxon>
        <taxon>Cimicomorpha</taxon>
        <taxon>Reduviidae</taxon>
        <taxon>Triatominae</taxon>
        <taxon>Rhodnius</taxon>
    </lineage>
</organism>
<reference evidence="1" key="1">
    <citation type="submission" date="2015-05" db="UniProtKB">
        <authorList>
            <consortium name="EnsemblMetazoa"/>
        </authorList>
    </citation>
    <scope>IDENTIFICATION</scope>
</reference>
<dbReference type="EnsemblMetazoa" id="RPRC002440-RA">
    <property type="protein sequence ID" value="RPRC002440-PA"/>
    <property type="gene ID" value="RPRC002440"/>
</dbReference>
<dbReference type="InParanoid" id="T1HEG8"/>
<evidence type="ECO:0000313" key="1">
    <source>
        <dbReference type="EnsemblMetazoa" id="RPRC002440-PA"/>
    </source>
</evidence>
<dbReference type="SUPFAM" id="SSF56219">
    <property type="entry name" value="DNase I-like"/>
    <property type="match status" value="1"/>
</dbReference>
<dbReference type="VEuPathDB" id="VectorBase:RPRC002440"/>
<dbReference type="AlphaFoldDB" id="T1HEG8"/>
<dbReference type="Gene3D" id="3.60.10.10">
    <property type="entry name" value="Endonuclease/exonuclease/phosphatase"/>
    <property type="match status" value="1"/>
</dbReference>
<dbReference type="Proteomes" id="UP000015103">
    <property type="component" value="Unassembled WGS sequence"/>
</dbReference>